<dbReference type="Pfam" id="PF10294">
    <property type="entry name" value="Methyltransf_16"/>
    <property type="match status" value="1"/>
</dbReference>
<evidence type="ECO:0000313" key="2">
    <source>
        <dbReference type="Proteomes" id="UP000015354"/>
    </source>
</evidence>
<dbReference type="GO" id="GO:0032259">
    <property type="term" value="P:methylation"/>
    <property type="evidence" value="ECO:0007669"/>
    <property type="project" value="UniProtKB-KW"/>
</dbReference>
<dbReference type="EMBL" id="ATMH01000612">
    <property type="protein sequence ID" value="EPY36385.1"/>
    <property type="molecule type" value="Genomic_DNA"/>
</dbReference>
<evidence type="ECO:0000313" key="1">
    <source>
        <dbReference type="EMBL" id="EPY36385.1"/>
    </source>
</evidence>
<comment type="caution">
    <text evidence="1">The sequence shown here is derived from an EMBL/GenBank/DDBJ whole genome shotgun (WGS) entry which is preliminary data.</text>
</comment>
<name>S9WK94_9TRYP</name>
<dbReference type="SUPFAM" id="SSF53335">
    <property type="entry name" value="S-adenosyl-L-methionine-dependent methyltransferases"/>
    <property type="match status" value="1"/>
</dbReference>
<dbReference type="PANTHER" id="PTHR14614">
    <property type="entry name" value="HEPATOCELLULAR CARCINOMA-ASSOCIATED ANTIGEN"/>
    <property type="match status" value="1"/>
</dbReference>
<keyword evidence="1" id="KW-0489">Methyltransferase</keyword>
<dbReference type="OrthoDB" id="413520at2759"/>
<protein>
    <submittedName>
        <fullName evidence="1">Putative methyltransferase family protein</fullName>
    </submittedName>
</protein>
<proteinExistence type="predicted"/>
<dbReference type="Proteomes" id="UP000015354">
    <property type="component" value="Unassembled WGS sequence"/>
</dbReference>
<gene>
    <name evidence="1" type="ORF">STCU_00612</name>
</gene>
<dbReference type="GO" id="GO:0008168">
    <property type="term" value="F:methyltransferase activity"/>
    <property type="evidence" value="ECO:0007669"/>
    <property type="project" value="UniProtKB-KW"/>
</dbReference>
<dbReference type="Gene3D" id="3.40.50.150">
    <property type="entry name" value="Vaccinia Virus protein VP39"/>
    <property type="match status" value="1"/>
</dbReference>
<reference evidence="1 2" key="1">
    <citation type="journal article" date="2013" name="PLoS ONE">
        <title>Predicting the Proteins of Angomonas deanei, Strigomonas culicis and Their Respective Endosymbionts Reveals New Aspects of the Trypanosomatidae Family.</title>
        <authorList>
            <person name="Motta M.C."/>
            <person name="Martins A.C."/>
            <person name="de Souza S.S."/>
            <person name="Catta-Preta C.M."/>
            <person name="Silva R."/>
            <person name="Klein C.C."/>
            <person name="de Almeida L.G."/>
            <person name="de Lima Cunha O."/>
            <person name="Ciapina L.P."/>
            <person name="Brocchi M."/>
            <person name="Colabardini A.C."/>
            <person name="de Araujo Lima B."/>
            <person name="Machado C.R."/>
            <person name="de Almeida Soares C.M."/>
            <person name="Probst C.M."/>
            <person name="de Menezes C.B."/>
            <person name="Thompson C.E."/>
            <person name="Bartholomeu D.C."/>
            <person name="Gradia D.F."/>
            <person name="Pavoni D.P."/>
            <person name="Grisard E.C."/>
            <person name="Fantinatti-Garboggini F."/>
            <person name="Marchini F.K."/>
            <person name="Rodrigues-Luiz G.F."/>
            <person name="Wagner G."/>
            <person name="Goldman G.H."/>
            <person name="Fietto J.L."/>
            <person name="Elias M.C."/>
            <person name="Goldman M.H."/>
            <person name="Sagot M.F."/>
            <person name="Pereira M."/>
            <person name="Stoco P.H."/>
            <person name="de Mendonca-Neto R.P."/>
            <person name="Teixeira S.M."/>
            <person name="Maciel T.E."/>
            <person name="de Oliveira Mendes T.A."/>
            <person name="Urmenyi T.P."/>
            <person name="de Souza W."/>
            <person name="Schenkman S."/>
            <person name="de Vasconcelos A.T."/>
        </authorList>
    </citation>
    <scope>NUCLEOTIDE SEQUENCE [LARGE SCALE GENOMIC DNA]</scope>
</reference>
<dbReference type="CDD" id="cd02440">
    <property type="entry name" value="AdoMet_MTases"/>
    <property type="match status" value="1"/>
</dbReference>
<keyword evidence="1" id="KW-0808">Transferase</keyword>
<dbReference type="AlphaFoldDB" id="S9WK94"/>
<dbReference type="InterPro" id="IPR029063">
    <property type="entry name" value="SAM-dependent_MTases_sf"/>
</dbReference>
<organism evidence="1 2">
    <name type="scientific">Strigomonas culicis</name>
    <dbReference type="NCBI Taxonomy" id="28005"/>
    <lineage>
        <taxon>Eukaryota</taxon>
        <taxon>Discoba</taxon>
        <taxon>Euglenozoa</taxon>
        <taxon>Kinetoplastea</taxon>
        <taxon>Metakinetoplastina</taxon>
        <taxon>Trypanosomatida</taxon>
        <taxon>Trypanosomatidae</taxon>
        <taxon>Strigomonadinae</taxon>
        <taxon>Strigomonas</taxon>
    </lineage>
</organism>
<sequence length="249" mass="28270">MYLPSHDTFVQERVERLQSLLEKDDRFGWKETPTGGEVYIRHDTRSRAMPVGDKRDAVVSLVEAETLPQYVWPAAYSLISWLIANKELFEGKSILELGCGTGVVGYALSSLASRMVLTDCSPVSLALAELTRRNRPYTNCVVGQLKWGDLDQLQELLDFVQLDRFDVVIGSDIFYFNQTLRLGLNTARHALKHQGTFICGSVARSERMECDLQSIPSEYGFVLDDFVDEEPFQLYRWSISGSSERLVKE</sequence>
<dbReference type="PANTHER" id="PTHR14614:SF130">
    <property type="entry name" value="PROTEIN-LYSINE N-METHYLTRANSFERASE EEF2KMT"/>
    <property type="match status" value="1"/>
</dbReference>
<dbReference type="InterPro" id="IPR019410">
    <property type="entry name" value="Methyltransf_16"/>
</dbReference>
<accession>S9WK94</accession>
<keyword evidence="2" id="KW-1185">Reference proteome</keyword>